<proteinExistence type="predicted"/>
<gene>
    <name evidence="2" type="ORF">H1191_17320</name>
</gene>
<feature type="domain" description="Enoyl reductase (ER)" evidence="1">
    <location>
        <begin position="16"/>
        <end position="325"/>
    </location>
</feature>
<evidence type="ECO:0000259" key="1">
    <source>
        <dbReference type="SMART" id="SM00829"/>
    </source>
</evidence>
<dbReference type="SMART" id="SM00829">
    <property type="entry name" value="PKS_ER"/>
    <property type="match status" value="1"/>
</dbReference>
<evidence type="ECO:0000313" key="2">
    <source>
        <dbReference type="EMBL" id="MBA4496043.1"/>
    </source>
</evidence>
<dbReference type="PANTHER" id="PTHR43677:SF1">
    <property type="entry name" value="ACRYLYL-COA REDUCTASE ACUI-RELATED"/>
    <property type="match status" value="1"/>
</dbReference>
<dbReference type="InterPro" id="IPR014188">
    <property type="entry name" value="Acrylyl-CoA_reductase_AcuI"/>
</dbReference>
<dbReference type="CDD" id="cd08288">
    <property type="entry name" value="MDR_yhdh"/>
    <property type="match status" value="1"/>
</dbReference>
<dbReference type="SUPFAM" id="SSF50129">
    <property type="entry name" value="GroES-like"/>
    <property type="match status" value="1"/>
</dbReference>
<dbReference type="Proteomes" id="UP000535491">
    <property type="component" value="Unassembled WGS sequence"/>
</dbReference>
<dbReference type="AlphaFoldDB" id="A0A7W1WTZ5"/>
<reference evidence="2 3" key="1">
    <citation type="submission" date="2020-07" db="EMBL/GenBank/DDBJ databases">
        <authorList>
            <person name="Feng H."/>
        </authorList>
    </citation>
    <scope>NUCLEOTIDE SEQUENCE [LARGE SCALE GENOMIC DNA]</scope>
    <source>
        <strain evidence="3">s-10</strain>
    </source>
</reference>
<dbReference type="InterPro" id="IPR011032">
    <property type="entry name" value="GroES-like_sf"/>
</dbReference>
<dbReference type="InterPro" id="IPR036291">
    <property type="entry name" value="NAD(P)-bd_dom_sf"/>
</dbReference>
<sequence>MDQEKIFHALVLDHVGSNACVKNMKISDLPEGDVLIKVSYSSLNYKDGLAVTGRGKIVRSYPMVPGIDLTGVVEYSNSPKFSTGDAVILTGWEIGEKYWGGYSQYARVKAEWLVPLPASMKPKHAMSIGTAGLTAMLSVMALEENGLQSDYEVVVTGAAGGVGSIAIALLSKLGYKVVASSGREEAHDYLRELGAYRIIDRQVLSREGKPLETQQWGGAIDTVGGKTLTGILRSLSHGGAVAACGLAGGSDFCTTVFPFILRGAKLIGIESVLCPSETRRKAWERLSQLLTSDLLERITQVYPLSEIPRLSEEILDGRVRGRIVIDVNALAASSK</sequence>
<dbReference type="RefSeq" id="WP_181754105.1">
    <property type="nucleotide sequence ID" value="NZ_JACEIQ010000023.1"/>
</dbReference>
<dbReference type="PANTHER" id="PTHR43677">
    <property type="entry name" value="SHORT-CHAIN DEHYDROGENASE/REDUCTASE"/>
    <property type="match status" value="1"/>
</dbReference>
<dbReference type="InterPro" id="IPR051397">
    <property type="entry name" value="Zn-ADH-like_protein"/>
</dbReference>
<evidence type="ECO:0000313" key="3">
    <source>
        <dbReference type="Proteomes" id="UP000535491"/>
    </source>
</evidence>
<dbReference type="NCBIfam" id="TIGR02823">
    <property type="entry name" value="oxido_YhdH"/>
    <property type="match status" value="1"/>
</dbReference>
<dbReference type="Gene3D" id="3.90.180.10">
    <property type="entry name" value="Medium-chain alcohol dehydrogenases, catalytic domain"/>
    <property type="match status" value="1"/>
</dbReference>
<protein>
    <submittedName>
        <fullName evidence="2">Oxidoreductase</fullName>
    </submittedName>
</protein>
<dbReference type="Pfam" id="PF08240">
    <property type="entry name" value="ADH_N"/>
    <property type="match status" value="1"/>
</dbReference>
<accession>A0A7W1WTZ5</accession>
<keyword evidence="3" id="KW-1185">Reference proteome</keyword>
<dbReference type="GO" id="GO:0043957">
    <property type="term" value="F:acryloyl-CoA reductase (NADPH) activity"/>
    <property type="evidence" value="ECO:0007669"/>
    <property type="project" value="TreeGrafter"/>
</dbReference>
<dbReference type="InterPro" id="IPR020843">
    <property type="entry name" value="ER"/>
</dbReference>
<dbReference type="EMBL" id="JACEIQ010000023">
    <property type="protein sequence ID" value="MBA4496043.1"/>
    <property type="molecule type" value="Genomic_DNA"/>
</dbReference>
<dbReference type="Pfam" id="PF00107">
    <property type="entry name" value="ADH_zinc_N"/>
    <property type="match status" value="1"/>
</dbReference>
<dbReference type="InterPro" id="IPR013149">
    <property type="entry name" value="ADH-like_C"/>
</dbReference>
<organism evidence="2 3">
    <name type="scientific">Paenactinomyces guangxiensis</name>
    <dbReference type="NCBI Taxonomy" id="1490290"/>
    <lineage>
        <taxon>Bacteria</taxon>
        <taxon>Bacillati</taxon>
        <taxon>Bacillota</taxon>
        <taxon>Bacilli</taxon>
        <taxon>Bacillales</taxon>
        <taxon>Thermoactinomycetaceae</taxon>
        <taxon>Paenactinomyces</taxon>
    </lineage>
</organism>
<comment type="caution">
    <text evidence="2">The sequence shown here is derived from an EMBL/GenBank/DDBJ whole genome shotgun (WGS) entry which is preliminary data.</text>
</comment>
<dbReference type="Gene3D" id="3.40.50.720">
    <property type="entry name" value="NAD(P)-binding Rossmann-like Domain"/>
    <property type="match status" value="1"/>
</dbReference>
<dbReference type="InterPro" id="IPR013154">
    <property type="entry name" value="ADH-like_N"/>
</dbReference>
<dbReference type="SUPFAM" id="SSF51735">
    <property type="entry name" value="NAD(P)-binding Rossmann-fold domains"/>
    <property type="match status" value="1"/>
</dbReference>
<name>A0A7W1WTZ5_9BACL</name>